<evidence type="ECO:0000256" key="4">
    <source>
        <dbReference type="ARBA" id="ARBA00022801"/>
    </source>
</evidence>
<feature type="region of interest" description="Disordered" evidence="7">
    <location>
        <begin position="536"/>
        <end position="578"/>
    </location>
</feature>
<dbReference type="AlphaFoldDB" id="A0A5C4VEW4"/>
<dbReference type="InterPro" id="IPR015883">
    <property type="entry name" value="Glyco_hydro_20_cat"/>
</dbReference>
<organism evidence="10 11">
    <name type="scientific">Streptomyces sedi</name>
    <dbReference type="NCBI Taxonomy" id="555059"/>
    <lineage>
        <taxon>Bacteria</taxon>
        <taxon>Bacillati</taxon>
        <taxon>Actinomycetota</taxon>
        <taxon>Actinomycetes</taxon>
        <taxon>Kitasatosporales</taxon>
        <taxon>Streptomycetaceae</taxon>
        <taxon>Streptomyces</taxon>
    </lineage>
</organism>
<dbReference type="GO" id="GO:0005975">
    <property type="term" value="P:carbohydrate metabolic process"/>
    <property type="evidence" value="ECO:0007669"/>
    <property type="project" value="InterPro"/>
</dbReference>
<dbReference type="InterPro" id="IPR017853">
    <property type="entry name" value="GH"/>
</dbReference>
<evidence type="ECO:0000313" key="11">
    <source>
        <dbReference type="Proteomes" id="UP000311713"/>
    </source>
</evidence>
<dbReference type="Gene3D" id="3.20.20.80">
    <property type="entry name" value="Glycosidases"/>
    <property type="match status" value="1"/>
</dbReference>
<keyword evidence="11" id="KW-1185">Reference proteome</keyword>
<dbReference type="EC" id="3.2.1.52" evidence="3"/>
<dbReference type="Gene3D" id="3.30.379.10">
    <property type="entry name" value="Chitobiase/beta-hexosaminidase domain 2-like"/>
    <property type="match status" value="1"/>
</dbReference>
<name>A0A5C4VEW4_9ACTN</name>
<dbReference type="PRINTS" id="PR00738">
    <property type="entry name" value="GLHYDRLASE20"/>
</dbReference>
<evidence type="ECO:0000259" key="8">
    <source>
        <dbReference type="Pfam" id="PF00728"/>
    </source>
</evidence>
<evidence type="ECO:0000256" key="7">
    <source>
        <dbReference type="SAM" id="MobiDB-lite"/>
    </source>
</evidence>
<evidence type="ECO:0000313" key="10">
    <source>
        <dbReference type="EMBL" id="TNM33579.1"/>
    </source>
</evidence>
<dbReference type="EMBL" id="VDGT01000002">
    <property type="protein sequence ID" value="TNM33579.1"/>
    <property type="molecule type" value="Genomic_DNA"/>
</dbReference>
<feature type="compositionally biased region" description="Basic and acidic residues" evidence="7">
    <location>
        <begin position="545"/>
        <end position="560"/>
    </location>
</feature>
<feature type="compositionally biased region" description="Pro residues" evidence="7">
    <location>
        <begin position="568"/>
        <end position="578"/>
    </location>
</feature>
<dbReference type="Pfam" id="PF02838">
    <property type="entry name" value="Glyco_hydro_20b"/>
    <property type="match status" value="1"/>
</dbReference>
<reference evidence="10 11" key="1">
    <citation type="submission" date="2019-06" db="EMBL/GenBank/DDBJ databases">
        <title>Draft genome of Streptomyces sedi sp. JCM16909.</title>
        <authorList>
            <person name="Klykleung N."/>
            <person name="Tanasupawat S."/>
            <person name="Kudo T."/>
            <person name="Yuki M."/>
            <person name="Ohkuma M."/>
        </authorList>
    </citation>
    <scope>NUCLEOTIDE SEQUENCE [LARGE SCALE GENOMIC DNA]</scope>
    <source>
        <strain evidence="10 11">JCM 16909</strain>
    </source>
</reference>
<dbReference type="InterPro" id="IPR025705">
    <property type="entry name" value="Beta_hexosaminidase_sua/sub"/>
</dbReference>
<dbReference type="InterPro" id="IPR015882">
    <property type="entry name" value="HEX_bac_N"/>
</dbReference>
<dbReference type="CDD" id="cd06563">
    <property type="entry name" value="GH20_chitobiase-like"/>
    <property type="match status" value="1"/>
</dbReference>
<evidence type="ECO:0000259" key="9">
    <source>
        <dbReference type="Pfam" id="PF02838"/>
    </source>
</evidence>
<dbReference type="GO" id="GO:0030203">
    <property type="term" value="P:glycosaminoglycan metabolic process"/>
    <property type="evidence" value="ECO:0007669"/>
    <property type="project" value="TreeGrafter"/>
</dbReference>
<sequence length="578" mass="61989">MATGGGLREARSTVPSPLLTALHGGCHFALPAPASCLPVGEPDARLLVRGPRAARHPEATVLIPLPHHLLERTGHFHLTTDTALRLTPGTEPVAELLRTALGPSAGLPLPAAADGALSLVIDPALSGLGPEGYGLTVGSEAVLLRAGTLAGLRNGATTLLQLLPPAALGATPVRDVVWRLPRVEITDRPRFPWRGAMLDVARHFQPLSFLKRFVDLLALHKLNVFHLHLTDDQGWRMPVAAHPALTEIGGWRAESMVGRAGSGRFDGIPHGGYYTRGELTELVKHAASRGVTVVPEIELPGHTRALLAAYPHLGNDPTRRLPVWTEWGVCPNVLGVSDAAVELCREVLAEVMDVFPAEHVHIGGDECPVVEWESSEAALARVRAEGLSGPAALRGWFLRRMAAFLLENGRTPVSWDEGEEAALPPETLTMSWRTGEHTALAARRGHRVVATPWDRTYLDYPRSADPAEPLGQDGVVTLDAVAGFDPAPARLPHAEAVLGTQAQLWTEFAPTPDDVEYLAFPRLAALAEAAWSAPGAAPARGARSLSERLVKHGERLDKLRVNHRTPRRPPAPQDSPLG</sequence>
<comment type="similarity">
    <text evidence="2">Belongs to the glycosyl hydrolase 20 family.</text>
</comment>
<keyword evidence="4" id="KW-0378">Hydrolase</keyword>
<feature type="domain" description="Beta-hexosaminidase bacterial type N-terminal" evidence="9">
    <location>
        <begin position="62"/>
        <end position="187"/>
    </location>
</feature>
<evidence type="ECO:0000256" key="5">
    <source>
        <dbReference type="ARBA" id="ARBA00023295"/>
    </source>
</evidence>
<dbReference type="Pfam" id="PF00728">
    <property type="entry name" value="Glyco_hydro_20"/>
    <property type="match status" value="1"/>
</dbReference>
<dbReference type="Proteomes" id="UP000311713">
    <property type="component" value="Unassembled WGS sequence"/>
</dbReference>
<dbReference type="InterPro" id="IPR029018">
    <property type="entry name" value="Hex-like_dom2"/>
</dbReference>
<dbReference type="PANTHER" id="PTHR22600">
    <property type="entry name" value="BETA-HEXOSAMINIDASE"/>
    <property type="match status" value="1"/>
</dbReference>
<comment type="caution">
    <text evidence="10">The sequence shown here is derived from an EMBL/GenBank/DDBJ whole genome shotgun (WGS) entry which is preliminary data.</text>
</comment>
<feature type="domain" description="Glycoside hydrolase family 20 catalytic" evidence="8">
    <location>
        <begin position="191"/>
        <end position="533"/>
    </location>
</feature>
<evidence type="ECO:0000256" key="3">
    <source>
        <dbReference type="ARBA" id="ARBA00012663"/>
    </source>
</evidence>
<dbReference type="PANTHER" id="PTHR22600:SF57">
    <property type="entry name" value="BETA-N-ACETYLHEXOSAMINIDASE"/>
    <property type="match status" value="1"/>
</dbReference>
<dbReference type="GO" id="GO:0016020">
    <property type="term" value="C:membrane"/>
    <property type="evidence" value="ECO:0007669"/>
    <property type="project" value="TreeGrafter"/>
</dbReference>
<dbReference type="OrthoDB" id="9763537at2"/>
<dbReference type="SUPFAM" id="SSF51445">
    <property type="entry name" value="(Trans)glycosidases"/>
    <property type="match status" value="1"/>
</dbReference>
<evidence type="ECO:0000256" key="1">
    <source>
        <dbReference type="ARBA" id="ARBA00001231"/>
    </source>
</evidence>
<evidence type="ECO:0000256" key="2">
    <source>
        <dbReference type="ARBA" id="ARBA00006285"/>
    </source>
</evidence>
<comment type="catalytic activity">
    <reaction evidence="1">
        <text>Hydrolysis of terminal non-reducing N-acetyl-D-hexosamine residues in N-acetyl-beta-D-hexosaminides.</text>
        <dbReference type="EC" id="3.2.1.52"/>
    </reaction>
</comment>
<evidence type="ECO:0000256" key="6">
    <source>
        <dbReference type="PIRSR" id="PIRSR625705-1"/>
    </source>
</evidence>
<accession>A0A5C4VEW4</accession>
<protein>
    <recommendedName>
        <fullName evidence="3">beta-N-acetylhexosaminidase</fullName>
        <ecNumber evidence="3">3.2.1.52</ecNumber>
    </recommendedName>
</protein>
<dbReference type="SUPFAM" id="SSF55545">
    <property type="entry name" value="beta-N-acetylhexosaminidase-like domain"/>
    <property type="match status" value="1"/>
</dbReference>
<proteinExistence type="inferred from homology"/>
<feature type="active site" description="Proton donor" evidence="6">
    <location>
        <position position="366"/>
    </location>
</feature>
<keyword evidence="5" id="KW-0326">Glycosidase</keyword>
<gene>
    <name evidence="10" type="ORF">FH715_04315</name>
</gene>
<dbReference type="GO" id="GO:0004563">
    <property type="term" value="F:beta-N-acetylhexosaminidase activity"/>
    <property type="evidence" value="ECO:0007669"/>
    <property type="project" value="UniProtKB-EC"/>
</dbReference>